<dbReference type="RefSeq" id="WP_131328726.1">
    <property type="nucleotide sequence ID" value="NZ_CP044016.1"/>
</dbReference>
<evidence type="ECO:0000313" key="2">
    <source>
        <dbReference type="Proteomes" id="UP000292424"/>
    </source>
</evidence>
<dbReference type="AlphaFoldDB" id="A0A5P2G159"/>
<organism evidence="1 2">
    <name type="scientific">Rhizosphaericola mali</name>
    <dbReference type="NCBI Taxonomy" id="2545455"/>
    <lineage>
        <taxon>Bacteria</taxon>
        <taxon>Pseudomonadati</taxon>
        <taxon>Bacteroidota</taxon>
        <taxon>Chitinophagia</taxon>
        <taxon>Chitinophagales</taxon>
        <taxon>Chitinophagaceae</taxon>
        <taxon>Rhizosphaericola</taxon>
    </lineage>
</organism>
<dbReference type="Proteomes" id="UP000292424">
    <property type="component" value="Chromosome"/>
</dbReference>
<sequence length="146" mass="17270">MKKDIKILLVTLFIFQSFACMHMKKLRQYRDIYTSEFKLEYLERFLTLTYNNSPEIKSILLEDKSGYTEPILSPQDLFFIQSIAQKDADFIKKDSIASMGTRAEGAEGKQILFFLMKKIEDRKLEKIARKRFKITKKDPHYNSLLL</sequence>
<keyword evidence="2" id="KW-1185">Reference proteome</keyword>
<reference evidence="1 2" key="1">
    <citation type="submission" date="2019-09" db="EMBL/GenBank/DDBJ databases">
        <title>Complete genome sequence of Arachidicoccus sp. B3-10 isolated from apple orchard soil.</title>
        <authorList>
            <person name="Kim H.S."/>
            <person name="Han K.-I."/>
            <person name="Suh M.K."/>
            <person name="Lee K.C."/>
            <person name="Eom M.K."/>
            <person name="Kim J.-S."/>
            <person name="Kang S.W."/>
            <person name="Sin Y."/>
            <person name="Lee J.-S."/>
        </authorList>
    </citation>
    <scope>NUCLEOTIDE SEQUENCE [LARGE SCALE GENOMIC DNA]</scope>
    <source>
        <strain evidence="1 2">B3-10</strain>
    </source>
</reference>
<proteinExistence type="predicted"/>
<dbReference type="EMBL" id="CP044016">
    <property type="protein sequence ID" value="QES87839.1"/>
    <property type="molecule type" value="Genomic_DNA"/>
</dbReference>
<gene>
    <name evidence="1" type="ORF">E0W69_003870</name>
</gene>
<name>A0A5P2G159_9BACT</name>
<dbReference type="KEGG" id="arac:E0W69_003870"/>
<protein>
    <submittedName>
        <fullName evidence="1">Uncharacterized protein</fullName>
    </submittedName>
</protein>
<accession>A0A5P2G159</accession>
<evidence type="ECO:0000313" key="1">
    <source>
        <dbReference type="EMBL" id="QES87839.1"/>
    </source>
</evidence>